<dbReference type="AlphaFoldDB" id="A0A814VTD1"/>
<dbReference type="EMBL" id="CAJNOJ010000143">
    <property type="protein sequence ID" value="CAF1191593.1"/>
    <property type="molecule type" value="Genomic_DNA"/>
</dbReference>
<proteinExistence type="predicted"/>
<evidence type="ECO:0000313" key="4">
    <source>
        <dbReference type="Proteomes" id="UP000663852"/>
    </source>
</evidence>
<keyword evidence="3" id="KW-1185">Reference proteome</keyword>
<evidence type="ECO:0000313" key="1">
    <source>
        <dbReference type="EMBL" id="CAF0752088.1"/>
    </source>
</evidence>
<name>A0A814VTD1_ADIRI</name>
<dbReference type="Gene3D" id="3.50.50.60">
    <property type="entry name" value="FAD/NAD(P)-binding domain"/>
    <property type="match status" value="1"/>
</dbReference>
<evidence type="ECO:0000313" key="3">
    <source>
        <dbReference type="Proteomes" id="UP000663828"/>
    </source>
</evidence>
<protein>
    <recommendedName>
        <fullName evidence="5">FAD-binding domain-containing protein</fullName>
    </recommendedName>
</protein>
<reference evidence="2" key="1">
    <citation type="submission" date="2021-02" db="EMBL/GenBank/DDBJ databases">
        <authorList>
            <person name="Nowell W R."/>
        </authorList>
    </citation>
    <scope>NUCLEOTIDE SEQUENCE</scope>
</reference>
<evidence type="ECO:0008006" key="5">
    <source>
        <dbReference type="Google" id="ProtNLM"/>
    </source>
</evidence>
<dbReference type="OrthoDB" id="16820at2759"/>
<gene>
    <name evidence="2" type="ORF">EDS130_LOCUS24839</name>
    <name evidence="1" type="ORF">XAT740_LOCUS480</name>
</gene>
<sequence>MKLNFLDIHQLVKSPIIINELPMTGRVTLLGDAAHPMYSIGSNVASQSILVARGLILSFDRYDATPQGLQAYDDLRRSALSRMILATRHYGSEEMLKVVAERTPNDFKNLSNVLPNEELKTMLTNFKQVIGFNVQILNKESPLFF</sequence>
<organism evidence="2 4">
    <name type="scientific">Adineta ricciae</name>
    <name type="common">Rotifer</name>
    <dbReference type="NCBI Taxonomy" id="249248"/>
    <lineage>
        <taxon>Eukaryota</taxon>
        <taxon>Metazoa</taxon>
        <taxon>Spiralia</taxon>
        <taxon>Gnathifera</taxon>
        <taxon>Rotifera</taxon>
        <taxon>Eurotatoria</taxon>
        <taxon>Bdelloidea</taxon>
        <taxon>Adinetida</taxon>
        <taxon>Adinetidae</taxon>
        <taxon>Adineta</taxon>
    </lineage>
</organism>
<dbReference type="SUPFAM" id="SSF51905">
    <property type="entry name" value="FAD/NAD(P)-binding domain"/>
    <property type="match status" value="1"/>
</dbReference>
<dbReference type="Proteomes" id="UP000663828">
    <property type="component" value="Unassembled WGS sequence"/>
</dbReference>
<evidence type="ECO:0000313" key="2">
    <source>
        <dbReference type="EMBL" id="CAF1191593.1"/>
    </source>
</evidence>
<comment type="caution">
    <text evidence="2">The sequence shown here is derived from an EMBL/GenBank/DDBJ whole genome shotgun (WGS) entry which is preliminary data.</text>
</comment>
<dbReference type="InterPro" id="IPR036188">
    <property type="entry name" value="FAD/NAD-bd_sf"/>
</dbReference>
<dbReference type="Proteomes" id="UP000663852">
    <property type="component" value="Unassembled WGS sequence"/>
</dbReference>
<dbReference type="EMBL" id="CAJNOR010000013">
    <property type="protein sequence ID" value="CAF0752088.1"/>
    <property type="molecule type" value="Genomic_DNA"/>
</dbReference>
<accession>A0A814VTD1</accession>